<comment type="caution">
    <text evidence="1">The sequence shown here is derived from an EMBL/GenBank/DDBJ whole genome shotgun (WGS) entry which is preliminary data.</text>
</comment>
<gene>
    <name evidence="1" type="ORF">POCULU_LOCUS10965</name>
</gene>
<organism evidence="1 2">
    <name type="scientific">Paraglomus occultum</name>
    <dbReference type="NCBI Taxonomy" id="144539"/>
    <lineage>
        <taxon>Eukaryota</taxon>
        <taxon>Fungi</taxon>
        <taxon>Fungi incertae sedis</taxon>
        <taxon>Mucoromycota</taxon>
        <taxon>Glomeromycotina</taxon>
        <taxon>Glomeromycetes</taxon>
        <taxon>Paraglomerales</taxon>
        <taxon>Paraglomeraceae</taxon>
        <taxon>Paraglomus</taxon>
    </lineage>
</organism>
<reference evidence="1" key="1">
    <citation type="submission" date="2021-06" db="EMBL/GenBank/DDBJ databases">
        <authorList>
            <person name="Kallberg Y."/>
            <person name="Tangrot J."/>
            <person name="Rosling A."/>
        </authorList>
    </citation>
    <scope>NUCLEOTIDE SEQUENCE</scope>
    <source>
        <strain evidence="1">IA702</strain>
    </source>
</reference>
<dbReference type="AlphaFoldDB" id="A0A9N9EAR9"/>
<evidence type="ECO:0000313" key="1">
    <source>
        <dbReference type="EMBL" id="CAG8670924.1"/>
    </source>
</evidence>
<keyword evidence="2" id="KW-1185">Reference proteome</keyword>
<protein>
    <submittedName>
        <fullName evidence="1">1751_t:CDS:1</fullName>
    </submittedName>
</protein>
<feature type="non-terminal residue" evidence="1">
    <location>
        <position position="91"/>
    </location>
</feature>
<sequence length="91" mass="10445">MDNVTVDLEAVIAGNRSSLLMPSDSDLSVNYTKLEEQDTLEGLSQRRLSDQSRRLSDEVDKFFDESPPNLRGKNRVNRMRESLALFKRLND</sequence>
<accession>A0A9N9EAR9</accession>
<evidence type="ECO:0000313" key="2">
    <source>
        <dbReference type="Proteomes" id="UP000789572"/>
    </source>
</evidence>
<proteinExistence type="predicted"/>
<name>A0A9N9EAR9_9GLOM</name>
<dbReference type="EMBL" id="CAJVPJ010006752">
    <property type="protein sequence ID" value="CAG8670924.1"/>
    <property type="molecule type" value="Genomic_DNA"/>
</dbReference>
<dbReference type="Proteomes" id="UP000789572">
    <property type="component" value="Unassembled WGS sequence"/>
</dbReference>